<protein>
    <recommendedName>
        <fullName evidence="3">Chitin-binding type-3 domain-containing protein</fullName>
    </recommendedName>
</protein>
<dbReference type="OrthoDB" id="2142040at2759"/>
<dbReference type="GO" id="GO:0005576">
    <property type="term" value="C:extracellular region"/>
    <property type="evidence" value="ECO:0007669"/>
    <property type="project" value="InterPro"/>
</dbReference>
<dbReference type="STRING" id="139825.A0A401GMP7"/>
<evidence type="ECO:0000313" key="4">
    <source>
        <dbReference type="EMBL" id="GBE83024.1"/>
    </source>
</evidence>
<feature type="compositionally biased region" description="Low complexity" evidence="2">
    <location>
        <begin position="78"/>
        <end position="93"/>
    </location>
</feature>
<gene>
    <name evidence="4" type="ORF">SCP_0500670</name>
</gene>
<evidence type="ECO:0000256" key="1">
    <source>
        <dbReference type="ARBA" id="ARBA00022801"/>
    </source>
</evidence>
<dbReference type="AlphaFoldDB" id="A0A401GMP7"/>
<feature type="domain" description="Chitin-binding type-3" evidence="3">
    <location>
        <begin position="4"/>
        <end position="45"/>
    </location>
</feature>
<dbReference type="CDD" id="cd12214">
    <property type="entry name" value="ChiA1_BD"/>
    <property type="match status" value="1"/>
</dbReference>
<feature type="region of interest" description="Disordered" evidence="2">
    <location>
        <begin position="30"/>
        <end position="123"/>
    </location>
</feature>
<name>A0A401GMP7_9APHY</name>
<accession>A0A401GMP7</accession>
<dbReference type="SMART" id="SM00696">
    <property type="entry name" value="DM9"/>
    <property type="match status" value="2"/>
</dbReference>
<dbReference type="Pfam" id="PF11901">
    <property type="entry name" value="DM9"/>
    <property type="match status" value="1"/>
</dbReference>
<keyword evidence="1" id="KW-0378">Hydrolase</keyword>
<keyword evidence="5" id="KW-1185">Reference proteome</keyword>
<dbReference type="PANTHER" id="PTHR31649">
    <property type="entry name" value="AGAP009604-PA"/>
    <property type="match status" value="1"/>
</dbReference>
<dbReference type="GO" id="GO:0004553">
    <property type="term" value="F:hydrolase activity, hydrolyzing O-glycosyl compounds"/>
    <property type="evidence" value="ECO:0007669"/>
    <property type="project" value="InterPro"/>
</dbReference>
<dbReference type="Gene3D" id="2.10.10.20">
    <property type="entry name" value="Carbohydrate-binding module superfamily 5/12"/>
    <property type="match status" value="1"/>
</dbReference>
<evidence type="ECO:0000313" key="5">
    <source>
        <dbReference type="Proteomes" id="UP000287166"/>
    </source>
</evidence>
<feature type="compositionally biased region" description="Basic and acidic residues" evidence="2">
    <location>
        <begin position="95"/>
        <end position="123"/>
    </location>
</feature>
<dbReference type="SUPFAM" id="SSF51055">
    <property type="entry name" value="Carbohydrate binding domain"/>
    <property type="match status" value="1"/>
</dbReference>
<dbReference type="PANTHER" id="PTHR31649:SF1">
    <property type="entry name" value="FARNESOIC ACID O-METHYL TRANSFERASE DOMAIN-CONTAINING PROTEIN"/>
    <property type="match status" value="1"/>
</dbReference>
<evidence type="ECO:0000259" key="3">
    <source>
        <dbReference type="Pfam" id="PF02839"/>
    </source>
</evidence>
<proteinExistence type="predicted"/>
<dbReference type="GO" id="GO:0005975">
    <property type="term" value="P:carbohydrate metabolic process"/>
    <property type="evidence" value="ECO:0007669"/>
    <property type="project" value="InterPro"/>
</dbReference>
<dbReference type="Pfam" id="PF02839">
    <property type="entry name" value="CBM_5_12"/>
    <property type="match status" value="1"/>
</dbReference>
<comment type="caution">
    <text evidence="4">The sequence shown here is derived from an EMBL/GenBank/DDBJ whole genome shotgun (WGS) entry which is preliminary data.</text>
</comment>
<dbReference type="InParanoid" id="A0A401GMP7"/>
<dbReference type="InterPro" id="IPR003610">
    <property type="entry name" value="CBM5/12"/>
</dbReference>
<dbReference type="RefSeq" id="XP_027613937.1">
    <property type="nucleotide sequence ID" value="XM_027758136.1"/>
</dbReference>
<evidence type="ECO:0000256" key="2">
    <source>
        <dbReference type="SAM" id="MobiDB-lite"/>
    </source>
</evidence>
<organism evidence="4 5">
    <name type="scientific">Sparassis crispa</name>
    <dbReference type="NCBI Taxonomy" id="139825"/>
    <lineage>
        <taxon>Eukaryota</taxon>
        <taxon>Fungi</taxon>
        <taxon>Dikarya</taxon>
        <taxon>Basidiomycota</taxon>
        <taxon>Agaricomycotina</taxon>
        <taxon>Agaricomycetes</taxon>
        <taxon>Polyporales</taxon>
        <taxon>Sparassidaceae</taxon>
        <taxon>Sparassis</taxon>
    </lineage>
</organism>
<sequence length="333" mass="36870">MTQQWEPGTYYGPGSVVVYQGARYKIIQPHTSESGWEPPATPALWGREPDGAGYQDQPPPAQSQGQVGGGGYNPSYVQPGPQQPQQPQGNYPPEKQWDQHQEQKVDIPHEERKKSWQDLSPERKKQLELGGGLVAGLAAIGAGYYAYHEHQKGDEEKKANVWALQNWLQEANARTLDFRQRGPRGPATWVLTEGVNIPPNAIPGGEQNGQTLFICRGFQEGGLQIGKVSANPEQGAVIGYAHKEIRLPKYEILVGEQRALRWVDFRGRLHPEQLNARPVEGGREANGTPLFIAKAHYHNAVVPGKASEKLKGAFIPFANSEVTVEEYRVLCYA</sequence>
<dbReference type="Proteomes" id="UP000287166">
    <property type="component" value="Unassembled WGS sequence"/>
</dbReference>
<reference evidence="4 5" key="1">
    <citation type="journal article" date="2018" name="Sci. Rep.">
        <title>Genome sequence of the cauliflower mushroom Sparassis crispa (Hanabiratake) and its association with beneficial usage.</title>
        <authorList>
            <person name="Kiyama R."/>
            <person name="Furutani Y."/>
            <person name="Kawaguchi K."/>
            <person name="Nakanishi T."/>
        </authorList>
    </citation>
    <scope>NUCLEOTIDE SEQUENCE [LARGE SCALE GENOMIC DNA]</scope>
</reference>
<dbReference type="GO" id="GO:0030246">
    <property type="term" value="F:carbohydrate binding"/>
    <property type="evidence" value="ECO:0007669"/>
    <property type="project" value="InterPro"/>
</dbReference>
<dbReference type="GeneID" id="38779941"/>
<dbReference type="InterPro" id="IPR036573">
    <property type="entry name" value="CBM_sf_5/12"/>
</dbReference>
<dbReference type="InterPro" id="IPR006616">
    <property type="entry name" value="DM9_repeat"/>
</dbReference>
<dbReference type="EMBL" id="BFAD01000005">
    <property type="protein sequence ID" value="GBE83024.1"/>
    <property type="molecule type" value="Genomic_DNA"/>
</dbReference>